<sequence>MIENNILQLLLYLLPAVIVAVIAYYFFSMHTKNEEQRRRFLLHKENQKHSFPVRLQAYERMTLFLERIAPGNLLVRTKPLNEDKNDYASLLIRTIEQEFEHNLAQQIYVSEECWNVIKASKNATITNLRKTAAKEGIKDASEFRQQVLTSLMEQEPPSETGLSYIKREVSALW</sequence>
<protein>
    <submittedName>
        <fullName evidence="2">Uncharacterized protein</fullName>
    </submittedName>
</protein>
<reference evidence="2" key="2">
    <citation type="submission" date="2020-09" db="EMBL/GenBank/DDBJ databases">
        <authorList>
            <person name="Sun Q."/>
            <person name="Kim S."/>
        </authorList>
    </citation>
    <scope>NUCLEOTIDE SEQUENCE</scope>
    <source>
        <strain evidence="2">KCTC 12719</strain>
    </source>
</reference>
<dbReference type="InterPro" id="IPR057695">
    <property type="entry name" value="DUF7935"/>
</dbReference>
<evidence type="ECO:0000256" key="1">
    <source>
        <dbReference type="SAM" id="Phobius"/>
    </source>
</evidence>
<evidence type="ECO:0000313" key="2">
    <source>
        <dbReference type="EMBL" id="GHA37441.1"/>
    </source>
</evidence>
<keyword evidence="1" id="KW-0472">Membrane</keyword>
<dbReference type="Pfam" id="PF25589">
    <property type="entry name" value="DUF7935"/>
    <property type="match status" value="1"/>
</dbReference>
<comment type="caution">
    <text evidence="2">The sequence shown here is derived from an EMBL/GenBank/DDBJ whole genome shotgun (WGS) entry which is preliminary data.</text>
</comment>
<accession>A0A918VX04</accession>
<dbReference type="EMBL" id="BMXB01000006">
    <property type="protein sequence ID" value="GHA37441.1"/>
    <property type="molecule type" value="Genomic_DNA"/>
</dbReference>
<keyword evidence="1" id="KW-0812">Transmembrane</keyword>
<proteinExistence type="predicted"/>
<dbReference type="Proteomes" id="UP000610456">
    <property type="component" value="Unassembled WGS sequence"/>
</dbReference>
<keyword evidence="3" id="KW-1185">Reference proteome</keyword>
<keyword evidence="1" id="KW-1133">Transmembrane helix</keyword>
<dbReference type="RefSeq" id="WP_189604460.1">
    <property type="nucleotide sequence ID" value="NZ_BMXB01000006.1"/>
</dbReference>
<gene>
    <name evidence="2" type="ORF">GCM10007103_18530</name>
</gene>
<reference evidence="2" key="1">
    <citation type="journal article" date="2014" name="Int. J. Syst. Evol. Microbiol.">
        <title>Complete genome sequence of Corynebacterium casei LMG S-19264T (=DSM 44701T), isolated from a smear-ripened cheese.</title>
        <authorList>
            <consortium name="US DOE Joint Genome Institute (JGI-PGF)"/>
            <person name="Walter F."/>
            <person name="Albersmeier A."/>
            <person name="Kalinowski J."/>
            <person name="Ruckert C."/>
        </authorList>
    </citation>
    <scope>NUCLEOTIDE SEQUENCE</scope>
    <source>
        <strain evidence="2">KCTC 12719</strain>
    </source>
</reference>
<name>A0A918VX04_9FLAO</name>
<organism evidence="2 3">
    <name type="scientific">Salinimicrobium marinum</name>
    <dbReference type="NCBI Taxonomy" id="680283"/>
    <lineage>
        <taxon>Bacteria</taxon>
        <taxon>Pseudomonadati</taxon>
        <taxon>Bacteroidota</taxon>
        <taxon>Flavobacteriia</taxon>
        <taxon>Flavobacteriales</taxon>
        <taxon>Flavobacteriaceae</taxon>
        <taxon>Salinimicrobium</taxon>
    </lineage>
</organism>
<feature type="transmembrane region" description="Helical" evidence="1">
    <location>
        <begin position="6"/>
        <end position="27"/>
    </location>
</feature>
<evidence type="ECO:0000313" key="3">
    <source>
        <dbReference type="Proteomes" id="UP000610456"/>
    </source>
</evidence>
<dbReference type="AlphaFoldDB" id="A0A918VX04"/>